<reference evidence="1 2" key="1">
    <citation type="journal article" date="2020" name="Microorganisms">
        <title>Osmotic Adaptation and Compatible Solute Biosynthesis of Phototrophic Bacteria as Revealed from Genome Analyses.</title>
        <authorList>
            <person name="Imhoff J.F."/>
            <person name="Rahn T."/>
            <person name="Kunzel S."/>
            <person name="Keller A."/>
            <person name="Neulinger S.C."/>
        </authorList>
    </citation>
    <scope>NUCLEOTIDE SEQUENCE [LARGE SCALE GENOMIC DNA]</scope>
    <source>
        <strain evidence="1 2">DSM 9895</strain>
    </source>
</reference>
<proteinExistence type="predicted"/>
<dbReference type="Proteomes" id="UP001296873">
    <property type="component" value="Unassembled WGS sequence"/>
</dbReference>
<sequence>MNDTEAGIVRRLPCSLNSGVIGRTVLENAQYAQMADRGYARRTPDGGFARTDAGHKDLIRFDREIAVRMRGLLHTLLAGNTPGPDDPDHYLSDLLRAGLAEIENDRPRLTADGEWIAQRSLEDHVALWQSRPNVPQIFRAIDAGRVSLDEAQALLAAERARRHPGLSGVLGGALRRLGRALLPPAGPSRVLPTTTRFD</sequence>
<keyword evidence="2" id="KW-1185">Reference proteome</keyword>
<name>A0ABS1DLN0_9PROT</name>
<evidence type="ECO:0000313" key="1">
    <source>
        <dbReference type="EMBL" id="MBK1670398.1"/>
    </source>
</evidence>
<evidence type="ECO:0000313" key="2">
    <source>
        <dbReference type="Proteomes" id="UP001296873"/>
    </source>
</evidence>
<comment type="caution">
    <text evidence="1">The sequence shown here is derived from an EMBL/GenBank/DDBJ whole genome shotgun (WGS) entry which is preliminary data.</text>
</comment>
<dbReference type="EMBL" id="NRRL01000093">
    <property type="protein sequence ID" value="MBK1670398.1"/>
    <property type="molecule type" value="Genomic_DNA"/>
</dbReference>
<organism evidence="1 2">
    <name type="scientific">Rhodovibrio sodomensis</name>
    <dbReference type="NCBI Taxonomy" id="1088"/>
    <lineage>
        <taxon>Bacteria</taxon>
        <taxon>Pseudomonadati</taxon>
        <taxon>Pseudomonadota</taxon>
        <taxon>Alphaproteobacteria</taxon>
        <taxon>Rhodospirillales</taxon>
        <taxon>Rhodovibrionaceae</taxon>
        <taxon>Rhodovibrio</taxon>
    </lineage>
</organism>
<protein>
    <submittedName>
        <fullName evidence="1">Uncharacterized protein</fullName>
    </submittedName>
</protein>
<accession>A0ABS1DLN0</accession>
<gene>
    <name evidence="1" type="ORF">CKO28_20450</name>
</gene>
<dbReference type="RefSeq" id="WP_200342762.1">
    <property type="nucleotide sequence ID" value="NZ_NRRL01000093.1"/>
</dbReference>